<accession>A0AAV5R037</accession>
<evidence type="ECO:0000259" key="10">
    <source>
        <dbReference type="PROSITE" id="PS50103"/>
    </source>
</evidence>
<evidence type="ECO:0000256" key="7">
    <source>
        <dbReference type="PROSITE-ProRule" id="PRU00723"/>
    </source>
</evidence>
<feature type="compositionally biased region" description="Basic and acidic residues" evidence="9">
    <location>
        <begin position="9"/>
        <end position="18"/>
    </location>
</feature>
<comment type="subcellular location">
    <subcellularLocation>
        <location evidence="8">Nucleus</location>
    </subcellularLocation>
</comment>
<dbReference type="GO" id="GO:0034247">
    <property type="term" value="P:snoRNA splicing"/>
    <property type="evidence" value="ECO:0007669"/>
    <property type="project" value="TreeGrafter"/>
</dbReference>
<feature type="zinc finger region" description="C3H1-type" evidence="7">
    <location>
        <begin position="135"/>
        <end position="163"/>
    </location>
</feature>
<dbReference type="GO" id="GO:0005684">
    <property type="term" value="C:U2-type spliceosomal complex"/>
    <property type="evidence" value="ECO:0007669"/>
    <property type="project" value="TreeGrafter"/>
</dbReference>
<dbReference type="SMART" id="SM00356">
    <property type="entry name" value="ZnF_C3H1"/>
    <property type="match status" value="1"/>
</dbReference>
<comment type="similarity">
    <text evidence="2 8">Belongs to the CWC24 family.</text>
</comment>
<dbReference type="AlphaFoldDB" id="A0AAV5R037"/>
<proteinExistence type="inferred from homology"/>
<keyword evidence="6 7" id="KW-0862">Zinc</keyword>
<evidence type="ECO:0000256" key="1">
    <source>
        <dbReference type="ARBA" id="ARBA00003777"/>
    </source>
</evidence>
<name>A0AAV5R037_PICKL</name>
<feature type="compositionally biased region" description="Basic and acidic residues" evidence="9">
    <location>
        <begin position="32"/>
        <end position="68"/>
    </location>
</feature>
<organism evidence="11 12">
    <name type="scientific">Pichia kluyveri</name>
    <name type="common">Yeast</name>
    <dbReference type="NCBI Taxonomy" id="36015"/>
    <lineage>
        <taxon>Eukaryota</taxon>
        <taxon>Fungi</taxon>
        <taxon>Dikarya</taxon>
        <taxon>Ascomycota</taxon>
        <taxon>Saccharomycotina</taxon>
        <taxon>Pichiomycetes</taxon>
        <taxon>Pichiales</taxon>
        <taxon>Pichiaceae</taxon>
        <taxon>Pichia</taxon>
    </lineage>
</organism>
<comment type="caution">
    <text evidence="11">The sequence shown here is derived from an EMBL/GenBank/DDBJ whole genome shotgun (WGS) entry which is preliminary data.</text>
</comment>
<feature type="region of interest" description="Disordered" evidence="9">
    <location>
        <begin position="1"/>
        <end position="68"/>
    </location>
</feature>
<dbReference type="SUPFAM" id="SSF90229">
    <property type="entry name" value="CCCH zinc finger"/>
    <property type="match status" value="1"/>
</dbReference>
<keyword evidence="8" id="KW-0539">Nucleus</keyword>
<evidence type="ECO:0000256" key="5">
    <source>
        <dbReference type="ARBA" id="ARBA00022771"/>
    </source>
</evidence>
<keyword evidence="4 7" id="KW-0479">Metal-binding</keyword>
<feature type="domain" description="C3H1-type" evidence="10">
    <location>
        <begin position="135"/>
        <end position="163"/>
    </location>
</feature>
<evidence type="ECO:0000256" key="2">
    <source>
        <dbReference type="ARBA" id="ARBA00009161"/>
    </source>
</evidence>
<dbReference type="Gene3D" id="4.10.1000.10">
    <property type="entry name" value="Zinc finger, CCCH-type"/>
    <property type="match status" value="1"/>
</dbReference>
<evidence type="ECO:0000256" key="3">
    <source>
        <dbReference type="ARBA" id="ARBA00020647"/>
    </source>
</evidence>
<keyword evidence="12" id="KW-1185">Reference proteome</keyword>
<keyword evidence="5 7" id="KW-0863">Zinc-finger</keyword>
<dbReference type="PANTHER" id="PTHR12930:SF0">
    <property type="entry name" value="RING FINGER PROTEIN 113B"/>
    <property type="match status" value="1"/>
</dbReference>
<evidence type="ECO:0000256" key="8">
    <source>
        <dbReference type="RuleBase" id="RU367110"/>
    </source>
</evidence>
<keyword evidence="8" id="KW-0507">mRNA processing</keyword>
<protein>
    <recommendedName>
        <fullName evidence="3 8">Pre-mRNA-splicing factor CWC24</fullName>
    </recommendedName>
</protein>
<sequence>MFKKRRVKGSGEKRTRDDVIEDNDVEINIKSVKKDNSLDSTNTDKSDTETSSDKEDKSNESNIETEKDIFKPDTMIDELHQKLKENEKLLSGSKEIQKKDADGNKLYTGMISTKSKKEVLVKPVSSHVKQSFVVDYQRDVCKDFLKLGYCGFGDTCKFLHYREEFQPNEKEHSNEWEMAAKKKRRF</sequence>
<dbReference type="Proteomes" id="UP001378960">
    <property type="component" value="Unassembled WGS sequence"/>
</dbReference>
<dbReference type="GO" id="GO:0003677">
    <property type="term" value="F:DNA binding"/>
    <property type="evidence" value="ECO:0007669"/>
    <property type="project" value="UniProtKB-UniRule"/>
</dbReference>
<keyword evidence="8" id="KW-0508">mRNA splicing</keyword>
<dbReference type="Pfam" id="PF00642">
    <property type="entry name" value="zf-CCCH"/>
    <property type="match status" value="1"/>
</dbReference>
<evidence type="ECO:0000313" key="11">
    <source>
        <dbReference type="EMBL" id="GMM44866.1"/>
    </source>
</evidence>
<dbReference type="InterPro" id="IPR036855">
    <property type="entry name" value="Znf_CCCH_sf"/>
</dbReference>
<keyword evidence="8" id="KW-0747">Spliceosome</keyword>
<dbReference type="InterPro" id="IPR000571">
    <property type="entry name" value="Znf_CCCH"/>
</dbReference>
<dbReference type="GO" id="GO:0006397">
    <property type="term" value="P:mRNA processing"/>
    <property type="evidence" value="ECO:0007669"/>
    <property type="project" value="UniProtKB-KW"/>
</dbReference>
<dbReference type="PROSITE" id="PS50103">
    <property type="entry name" value="ZF_C3H1"/>
    <property type="match status" value="1"/>
</dbReference>
<evidence type="ECO:0000256" key="4">
    <source>
        <dbReference type="ARBA" id="ARBA00022723"/>
    </source>
</evidence>
<evidence type="ECO:0000256" key="6">
    <source>
        <dbReference type="ARBA" id="ARBA00022833"/>
    </source>
</evidence>
<comment type="function">
    <text evidence="1 8">Involved in pre-mRNA splicing.</text>
</comment>
<dbReference type="GO" id="GO:0008270">
    <property type="term" value="F:zinc ion binding"/>
    <property type="evidence" value="ECO:0007669"/>
    <property type="project" value="UniProtKB-KW"/>
</dbReference>
<dbReference type="PANTHER" id="PTHR12930">
    <property type="entry name" value="ZINC FINGER PROTEIN 183"/>
    <property type="match status" value="1"/>
</dbReference>
<evidence type="ECO:0000256" key="9">
    <source>
        <dbReference type="SAM" id="MobiDB-lite"/>
    </source>
</evidence>
<reference evidence="11 12" key="1">
    <citation type="journal article" date="2023" name="Elife">
        <title>Identification of key yeast species and microbe-microbe interactions impacting larval growth of Drosophila in the wild.</title>
        <authorList>
            <person name="Mure A."/>
            <person name="Sugiura Y."/>
            <person name="Maeda R."/>
            <person name="Honda K."/>
            <person name="Sakurai N."/>
            <person name="Takahashi Y."/>
            <person name="Watada M."/>
            <person name="Katoh T."/>
            <person name="Gotoh A."/>
            <person name="Gotoh Y."/>
            <person name="Taniguchi I."/>
            <person name="Nakamura K."/>
            <person name="Hayashi T."/>
            <person name="Katayama T."/>
            <person name="Uemura T."/>
            <person name="Hattori Y."/>
        </authorList>
    </citation>
    <scope>NUCLEOTIDE SEQUENCE [LARGE SCALE GENOMIC DNA]</scope>
    <source>
        <strain evidence="11 12">PK-24</strain>
    </source>
</reference>
<keyword evidence="8" id="KW-0238">DNA-binding</keyword>
<dbReference type="InterPro" id="IPR039971">
    <property type="entry name" value="CWC24-like"/>
</dbReference>
<comment type="subunit">
    <text evidence="8">Associated with the spliceosome.</text>
</comment>
<evidence type="ECO:0000313" key="12">
    <source>
        <dbReference type="Proteomes" id="UP001378960"/>
    </source>
</evidence>
<dbReference type="EMBL" id="BTGB01000001">
    <property type="protein sequence ID" value="GMM44866.1"/>
    <property type="molecule type" value="Genomic_DNA"/>
</dbReference>
<gene>
    <name evidence="11" type="ORF">DAPK24_014410</name>
</gene>